<evidence type="ECO:0000256" key="1">
    <source>
        <dbReference type="SAM" id="Phobius"/>
    </source>
</evidence>
<accession>A0A1S9PLJ2</accession>
<sequence>MNTAEVTDEAALLELKADELVVLLRKGVAEPGRVRAIQQKLMHALDEASLPEKVEAFREVNVEQDRLDMLNSFEQLLSQHQLDSETAKKYVTRERVRKTSVLIIGLVMITLGLAMIIMPAPPYFEMFTIFYFNANDGITIMDIISVLIVSTGIYLFLSSILKRQQI</sequence>
<keyword evidence="3" id="KW-1185">Reference proteome</keyword>
<keyword evidence="1" id="KW-0812">Transmembrane</keyword>
<dbReference type="OrthoDB" id="663655at2"/>
<dbReference type="RefSeq" id="WP_078345984.1">
    <property type="nucleotide sequence ID" value="NZ_MBTF01000001.1"/>
</dbReference>
<evidence type="ECO:0000313" key="2">
    <source>
        <dbReference type="EMBL" id="OOQ61804.1"/>
    </source>
</evidence>
<feature type="transmembrane region" description="Helical" evidence="1">
    <location>
        <begin position="99"/>
        <end position="118"/>
    </location>
</feature>
<dbReference type="STRING" id="1792845.BC343_01685"/>
<keyword evidence="1" id="KW-1133">Transmembrane helix</keyword>
<organism evidence="2 3">
    <name type="scientific">Mucilaginibacter pedocola</name>
    <dbReference type="NCBI Taxonomy" id="1792845"/>
    <lineage>
        <taxon>Bacteria</taxon>
        <taxon>Pseudomonadati</taxon>
        <taxon>Bacteroidota</taxon>
        <taxon>Sphingobacteriia</taxon>
        <taxon>Sphingobacteriales</taxon>
        <taxon>Sphingobacteriaceae</taxon>
        <taxon>Mucilaginibacter</taxon>
    </lineage>
</organism>
<dbReference type="EMBL" id="MBTF01000001">
    <property type="protein sequence ID" value="OOQ61804.1"/>
    <property type="molecule type" value="Genomic_DNA"/>
</dbReference>
<keyword evidence="1" id="KW-0472">Membrane</keyword>
<gene>
    <name evidence="2" type="ORF">BC343_01685</name>
</gene>
<dbReference type="Proteomes" id="UP000189739">
    <property type="component" value="Unassembled WGS sequence"/>
</dbReference>
<proteinExistence type="predicted"/>
<reference evidence="2 3" key="1">
    <citation type="submission" date="2016-07" db="EMBL/GenBank/DDBJ databases">
        <title>Genomic analysis of zinc-resistant bacterium Mucilaginibacter pedocola TBZ30.</title>
        <authorList>
            <person name="Huang J."/>
            <person name="Tang J."/>
        </authorList>
    </citation>
    <scope>NUCLEOTIDE SEQUENCE [LARGE SCALE GENOMIC DNA]</scope>
    <source>
        <strain evidence="2 3">TBZ30</strain>
    </source>
</reference>
<evidence type="ECO:0000313" key="3">
    <source>
        <dbReference type="Proteomes" id="UP000189739"/>
    </source>
</evidence>
<feature type="transmembrane region" description="Helical" evidence="1">
    <location>
        <begin position="138"/>
        <end position="157"/>
    </location>
</feature>
<protein>
    <submittedName>
        <fullName evidence="2">Uncharacterized protein</fullName>
    </submittedName>
</protein>
<name>A0A1S9PLJ2_9SPHI</name>
<comment type="caution">
    <text evidence="2">The sequence shown here is derived from an EMBL/GenBank/DDBJ whole genome shotgun (WGS) entry which is preliminary data.</text>
</comment>
<dbReference type="AlphaFoldDB" id="A0A1S9PLJ2"/>